<sequence length="16" mass="1802">MCCPLLLKINHFGGKK</sequence>
<dbReference type="AlphaFoldDB" id="A0A2P2Q462"/>
<name>A0A2P2Q462_RHIMU</name>
<accession>A0A2P2Q462</accession>
<protein>
    <submittedName>
        <fullName evidence="1">Uncharacterized protein</fullName>
    </submittedName>
</protein>
<evidence type="ECO:0000313" key="1">
    <source>
        <dbReference type="EMBL" id="MBX61699.1"/>
    </source>
</evidence>
<dbReference type="EMBL" id="GGEC01081215">
    <property type="protein sequence ID" value="MBX61699.1"/>
    <property type="molecule type" value="Transcribed_RNA"/>
</dbReference>
<reference evidence="1" key="1">
    <citation type="submission" date="2018-02" db="EMBL/GenBank/DDBJ databases">
        <title>Rhizophora mucronata_Transcriptome.</title>
        <authorList>
            <person name="Meera S.P."/>
            <person name="Sreeshan A."/>
            <person name="Augustine A."/>
        </authorList>
    </citation>
    <scope>NUCLEOTIDE SEQUENCE</scope>
    <source>
        <tissue evidence="1">Leaf</tissue>
    </source>
</reference>
<proteinExistence type="predicted"/>
<organism evidence="1">
    <name type="scientific">Rhizophora mucronata</name>
    <name type="common">Asiatic mangrove</name>
    <dbReference type="NCBI Taxonomy" id="61149"/>
    <lineage>
        <taxon>Eukaryota</taxon>
        <taxon>Viridiplantae</taxon>
        <taxon>Streptophyta</taxon>
        <taxon>Embryophyta</taxon>
        <taxon>Tracheophyta</taxon>
        <taxon>Spermatophyta</taxon>
        <taxon>Magnoliopsida</taxon>
        <taxon>eudicotyledons</taxon>
        <taxon>Gunneridae</taxon>
        <taxon>Pentapetalae</taxon>
        <taxon>rosids</taxon>
        <taxon>fabids</taxon>
        <taxon>Malpighiales</taxon>
        <taxon>Rhizophoraceae</taxon>
        <taxon>Rhizophora</taxon>
    </lineage>
</organism>